<dbReference type="RefSeq" id="YP_010781927.1">
    <property type="nucleotide sequence ID" value="NC_075039.1"/>
</dbReference>
<dbReference type="EMBL" id="KY523104">
    <property type="protein sequence ID" value="QKU35268.1"/>
    <property type="molecule type" value="Genomic_DNA"/>
</dbReference>
<dbReference type="GeneID" id="80518691"/>
<dbReference type="KEGG" id="vg:80518691"/>
<reference evidence="1" key="1">
    <citation type="submission" date="2017-01" db="EMBL/GenBank/DDBJ databases">
        <authorList>
            <person name="Assis F.L."/>
            <person name="Abrahao J.S."/>
            <person name="Silva L."/>
            <person name="Khalil J.B."/>
            <person name="Rodrigues R."/>
            <person name="Silva L.S."/>
            <person name="Arantes T."/>
            <person name="Boratto P."/>
            <person name="Andrade M."/>
            <person name="Kroon E.G."/>
            <person name="Ribeiro B."/>
            <person name="Bergier I."/>
            <person name="Seligmann H."/>
            <person name="Ghigo E."/>
            <person name="Colson P."/>
            <person name="Levasseur A."/>
            <person name="Raoult D."/>
            <person name="Scola B.L."/>
        </authorList>
    </citation>
    <scope>NUCLEOTIDE SEQUENCE</scope>
    <source>
        <strain evidence="1">Soda lake</strain>
    </source>
</reference>
<proteinExistence type="predicted"/>
<evidence type="ECO:0000313" key="1">
    <source>
        <dbReference type="EMBL" id="QKU35268.1"/>
    </source>
</evidence>
<protein>
    <submittedName>
        <fullName evidence="1">Uncharacterized protein</fullName>
    </submittedName>
</protein>
<reference evidence="1" key="2">
    <citation type="journal article" date="2018" name="Nat. Commun.">
        <title>Tailed giant Tupanvirus possesses the most complete translational apparatus of the known virosphere.</title>
        <authorList>
            <person name="Abrahao J."/>
            <person name="Silva L."/>
            <person name="Silva L.S."/>
            <person name="Khalil J.Y.B."/>
            <person name="Rodrigues R."/>
            <person name="Arantes T."/>
            <person name="Assis F."/>
            <person name="Boratto P."/>
            <person name="Andrade M."/>
            <person name="Kroon E.G."/>
            <person name="Ribeiro B."/>
            <person name="Bergier I."/>
            <person name="Seligmann H."/>
            <person name="Ghigo E."/>
            <person name="Colson P."/>
            <person name="Levasseur A."/>
            <person name="Kroemer G."/>
            <person name="Raoult D."/>
            <person name="La Scola B."/>
        </authorList>
    </citation>
    <scope>NUCLEOTIDE SEQUENCE [LARGE SCALE GENOMIC DNA]</scope>
    <source>
        <strain evidence="1">Soda lake</strain>
    </source>
</reference>
<accession>A0A6N1NUW4</accession>
<sequence>MDIKNLREISITYKSDENCTKYLVMENDVDNMVEALVRLYIEPGYNPYNGIKTKSIQMITISKPKIQNYWWTSADLIGKDKSKTANIIDFDEGEIIFASKNEVIDNLIDSFFEETFEYEAATGSPYPENKKNAEIERISKSSLAYAHPKYVHLFQELKVSTKFV</sequence>
<organism evidence="1">
    <name type="scientific">Tupanvirus soda lake</name>
    <dbReference type="NCBI Taxonomy" id="2126985"/>
    <lineage>
        <taxon>Viruses</taxon>
        <taxon>Varidnaviria</taxon>
        <taxon>Bamfordvirae</taxon>
        <taxon>Nucleocytoviricota</taxon>
        <taxon>Megaviricetes</taxon>
        <taxon>Imitervirales</taxon>
        <taxon>Mimiviridae</taxon>
        <taxon>Megamimivirinae</taxon>
        <taxon>Tupanvirus</taxon>
        <taxon>Tupanvirus salinum</taxon>
    </lineage>
</organism>
<name>A0A6N1NUW4_9VIRU</name>